<organism evidence="8 9">
    <name type="scientific">Symbiodinium pilosum</name>
    <name type="common">Dinoflagellate</name>
    <dbReference type="NCBI Taxonomy" id="2952"/>
    <lineage>
        <taxon>Eukaryota</taxon>
        <taxon>Sar</taxon>
        <taxon>Alveolata</taxon>
        <taxon>Dinophyceae</taxon>
        <taxon>Suessiales</taxon>
        <taxon>Symbiodiniaceae</taxon>
        <taxon>Symbiodinium</taxon>
    </lineage>
</organism>
<evidence type="ECO:0000256" key="6">
    <source>
        <dbReference type="SAM" id="Phobius"/>
    </source>
</evidence>
<feature type="compositionally biased region" description="Basic and acidic residues" evidence="5">
    <location>
        <begin position="28"/>
        <end position="39"/>
    </location>
</feature>
<evidence type="ECO:0000313" key="8">
    <source>
        <dbReference type="EMBL" id="CAE7759639.1"/>
    </source>
</evidence>
<dbReference type="InterPro" id="IPR050186">
    <property type="entry name" value="TPT_transporter"/>
</dbReference>
<sequence length="327" mass="35031">MEEASKVESLKASQRHRAASPAPKVKSNKAEAKDSKEVKASASTAHVKVESAGAPEWLAMAKWITLLVTTQLLMIIFAKRCTSQAGLPLLLCLAQFAVSTVLSASAWVARAQSEVTKSVPKLLAPRAVLLDIVPLSGVWTGGFVMFNAAALYMSPGMVNVVRCMEPLATVCVGAALGQRFSWQVLATLVPICGGVAMASLTAGSLSATGICLATVSNVAFCCRSFCLQRLRRNPENKLDDVAVFFNVSWAATVALPLLQIPLEGTQVLPALQALDEPQRWIFAAEMLMSSIFFFLYQFVQLLVMTQLSPLAFSVLTPVVKAAATIDR</sequence>
<evidence type="ECO:0000313" key="9">
    <source>
        <dbReference type="Proteomes" id="UP000649617"/>
    </source>
</evidence>
<feature type="transmembrane region" description="Helical" evidence="6">
    <location>
        <begin position="188"/>
        <end position="220"/>
    </location>
</feature>
<name>A0A812Y4L5_SYMPI</name>
<accession>A0A812Y4L5</accession>
<feature type="transmembrane region" description="Helical" evidence="6">
    <location>
        <begin position="241"/>
        <end position="260"/>
    </location>
</feature>
<evidence type="ECO:0000256" key="5">
    <source>
        <dbReference type="SAM" id="MobiDB-lite"/>
    </source>
</evidence>
<dbReference type="InterPro" id="IPR004853">
    <property type="entry name" value="Sugar_P_trans_dom"/>
</dbReference>
<dbReference type="AlphaFoldDB" id="A0A812Y4L5"/>
<evidence type="ECO:0000256" key="3">
    <source>
        <dbReference type="ARBA" id="ARBA00022989"/>
    </source>
</evidence>
<feature type="transmembrane region" description="Helical" evidence="6">
    <location>
        <begin position="89"/>
        <end position="108"/>
    </location>
</feature>
<evidence type="ECO:0000256" key="1">
    <source>
        <dbReference type="ARBA" id="ARBA00004141"/>
    </source>
</evidence>
<proteinExistence type="predicted"/>
<dbReference type="Pfam" id="PF03151">
    <property type="entry name" value="TPT"/>
    <property type="match status" value="1"/>
</dbReference>
<feature type="region of interest" description="Disordered" evidence="5">
    <location>
        <begin position="1"/>
        <end position="39"/>
    </location>
</feature>
<reference evidence="8" key="1">
    <citation type="submission" date="2021-02" db="EMBL/GenBank/DDBJ databases">
        <authorList>
            <person name="Dougan E. K."/>
            <person name="Rhodes N."/>
            <person name="Thang M."/>
            <person name="Chan C."/>
        </authorList>
    </citation>
    <scope>NUCLEOTIDE SEQUENCE</scope>
</reference>
<comment type="subcellular location">
    <subcellularLocation>
        <location evidence="1">Membrane</location>
        <topology evidence="1">Multi-pass membrane protein</topology>
    </subcellularLocation>
</comment>
<gene>
    <name evidence="8" type="primary">PPT2</name>
    <name evidence="8" type="ORF">SPIL2461_LOCUS22138</name>
</gene>
<feature type="transmembrane region" description="Helical" evidence="6">
    <location>
        <begin position="128"/>
        <end position="152"/>
    </location>
</feature>
<dbReference type="PANTHER" id="PTHR11132">
    <property type="entry name" value="SOLUTE CARRIER FAMILY 35"/>
    <property type="match status" value="1"/>
</dbReference>
<dbReference type="GO" id="GO:0016020">
    <property type="term" value="C:membrane"/>
    <property type="evidence" value="ECO:0007669"/>
    <property type="project" value="UniProtKB-SubCell"/>
</dbReference>
<feature type="transmembrane region" description="Helical" evidence="6">
    <location>
        <begin position="164"/>
        <end position="182"/>
    </location>
</feature>
<dbReference type="EMBL" id="CAJNIZ010046938">
    <property type="protein sequence ID" value="CAE7759639.1"/>
    <property type="molecule type" value="Genomic_DNA"/>
</dbReference>
<feature type="domain" description="Sugar phosphate transporter" evidence="7">
    <location>
        <begin position="69"/>
        <end position="315"/>
    </location>
</feature>
<evidence type="ECO:0000256" key="4">
    <source>
        <dbReference type="ARBA" id="ARBA00023136"/>
    </source>
</evidence>
<comment type="caution">
    <text evidence="8">The sequence shown here is derived from an EMBL/GenBank/DDBJ whole genome shotgun (WGS) entry which is preliminary data.</text>
</comment>
<keyword evidence="4 6" id="KW-0472">Membrane</keyword>
<protein>
    <submittedName>
        <fullName evidence="8">PPT2 protein</fullName>
    </submittedName>
</protein>
<keyword evidence="3 6" id="KW-1133">Transmembrane helix</keyword>
<keyword evidence="2 6" id="KW-0812">Transmembrane</keyword>
<keyword evidence="9" id="KW-1185">Reference proteome</keyword>
<evidence type="ECO:0000256" key="2">
    <source>
        <dbReference type="ARBA" id="ARBA00022692"/>
    </source>
</evidence>
<evidence type="ECO:0000259" key="7">
    <source>
        <dbReference type="Pfam" id="PF03151"/>
    </source>
</evidence>
<dbReference type="OrthoDB" id="6418713at2759"/>
<dbReference type="Proteomes" id="UP000649617">
    <property type="component" value="Unassembled WGS sequence"/>
</dbReference>
<feature type="transmembrane region" description="Helical" evidence="6">
    <location>
        <begin position="57"/>
        <end position="77"/>
    </location>
</feature>
<feature type="transmembrane region" description="Helical" evidence="6">
    <location>
        <begin position="280"/>
        <end position="299"/>
    </location>
</feature>